<dbReference type="AlphaFoldDB" id="A0A654M0W9"/>
<dbReference type="GeneID" id="60423059"/>
<evidence type="ECO:0000313" key="1">
    <source>
        <dbReference type="EMBL" id="ALI37388.1"/>
    </source>
</evidence>
<sequence>MTNSINWTLFAYMAGDGGLSDDGVGDLEEMEITGTVKNTRCLIEFDSSGPQYDGYEGTIRYLIPEKNNVTNKANRVVLERLKEKDSGDPQTLTDALKWATTEYPSSNYLVTIWNHGSGWRDDRSRLPISTLKRRISGRSKTVFKHETVIESSPKMRYIAIDESSGNFLDMLELSYAIKQSGFSEHNKIGILGFDACLMNMLEVAYEVKPYTRVIVGSEELEPTTGWPYAIDLKSLNNSSDNPKDLAKDLVKNYYDFYNSPPYNTDEYWPITQSALDMEHIEELASNYDNFANKLRKLLETNKDDTVAKLRRIRQNVQVYAPKNDFDDYVDAGHFLLLCKKFLDIDENTTKMTITSLKRVVISNVHLGEAIKNSNGITIWFPENTHKYETHLTPYKKLSFTKKYSEWNKLLKLFYSSERIE</sequence>
<gene>
    <name evidence="1" type="ORF">NMY3_03203</name>
</gene>
<dbReference type="EMBL" id="CP012850">
    <property type="protein sequence ID" value="ALI37388.1"/>
    <property type="molecule type" value="Genomic_DNA"/>
</dbReference>
<name>A0A654M0W9_9ARCH</name>
<evidence type="ECO:0000313" key="2">
    <source>
        <dbReference type="Proteomes" id="UP000058925"/>
    </source>
</evidence>
<keyword evidence="2" id="KW-1185">Reference proteome</keyword>
<dbReference type="Gene3D" id="3.40.50.11970">
    <property type="match status" value="1"/>
</dbReference>
<dbReference type="Pfam" id="PF03415">
    <property type="entry name" value="Peptidase_C11"/>
    <property type="match status" value="2"/>
</dbReference>
<dbReference type="KEGG" id="taa:NMY3_03203"/>
<accession>A0A654M0W9</accession>
<reference evidence="2" key="1">
    <citation type="submission" date="2015-10" db="EMBL/GenBank/DDBJ databases">
        <title>Niche specialization of a soil ammonia-oxidizing archaeon, Candidatus Nitrosocosmicus oleophilus.</title>
        <authorList>
            <person name="Jung M.-Y."/>
            <person name="Rhee S.-K."/>
        </authorList>
    </citation>
    <scope>NUCLEOTIDE SEQUENCE [LARGE SCALE GENOMIC DNA]</scope>
    <source>
        <strain evidence="2">MY3</strain>
    </source>
</reference>
<dbReference type="Proteomes" id="UP000058925">
    <property type="component" value="Chromosome"/>
</dbReference>
<organism evidence="1 2">
    <name type="scientific">Candidatus Nitrosocosmicus oleophilus</name>
    <dbReference type="NCBI Taxonomy" id="1353260"/>
    <lineage>
        <taxon>Archaea</taxon>
        <taxon>Nitrososphaerota</taxon>
        <taxon>Nitrososphaeria</taxon>
        <taxon>Nitrososphaerales</taxon>
        <taxon>Nitrososphaeraceae</taxon>
        <taxon>Candidatus Nitrosocosmicus</taxon>
    </lineage>
</organism>
<protein>
    <submittedName>
        <fullName evidence="1">Clostripain family protein</fullName>
    </submittedName>
</protein>
<proteinExistence type="predicted"/>
<dbReference type="OrthoDB" id="117385at2157"/>
<dbReference type="InterPro" id="IPR005077">
    <property type="entry name" value="Peptidase_C11"/>
</dbReference>
<dbReference type="PANTHER" id="PTHR37835:SF1">
    <property type="entry name" value="ALPHA-CLOSTRIPAIN"/>
    <property type="match status" value="1"/>
</dbReference>
<dbReference type="PANTHER" id="PTHR37835">
    <property type="entry name" value="ALPHA-CLOSTRIPAIN"/>
    <property type="match status" value="1"/>
</dbReference>
<dbReference type="RefSeq" id="WP_196816463.1">
    <property type="nucleotide sequence ID" value="NZ_CP012850.1"/>
</dbReference>